<dbReference type="STRING" id="947166.A0A1D1UTJ1"/>
<dbReference type="GO" id="GO:0097250">
    <property type="term" value="P:mitochondrial respirasome assembly"/>
    <property type="evidence" value="ECO:0007669"/>
    <property type="project" value="InterPro"/>
</dbReference>
<keyword evidence="4" id="KW-0256">Endoplasmic reticulum</keyword>
<evidence type="ECO:0000256" key="5">
    <source>
        <dbReference type="ARBA" id="ARBA00022989"/>
    </source>
</evidence>
<organism evidence="8 9">
    <name type="scientific">Ramazzottius varieornatus</name>
    <name type="common">Water bear</name>
    <name type="synonym">Tardigrade</name>
    <dbReference type="NCBI Taxonomy" id="947166"/>
    <lineage>
        <taxon>Eukaryota</taxon>
        <taxon>Metazoa</taxon>
        <taxon>Ecdysozoa</taxon>
        <taxon>Tardigrada</taxon>
        <taxon>Eutardigrada</taxon>
        <taxon>Parachela</taxon>
        <taxon>Hypsibioidea</taxon>
        <taxon>Ramazzottiidae</taxon>
        <taxon>Ramazzottius</taxon>
    </lineage>
</organism>
<keyword evidence="6 7" id="KW-0472">Membrane</keyword>
<evidence type="ECO:0000256" key="6">
    <source>
        <dbReference type="ARBA" id="ARBA00023136"/>
    </source>
</evidence>
<reference evidence="8 9" key="1">
    <citation type="journal article" date="2016" name="Nat. Commun.">
        <title>Extremotolerant tardigrade genome and improved radiotolerance of human cultured cells by tardigrade-unique protein.</title>
        <authorList>
            <person name="Hashimoto T."/>
            <person name="Horikawa D.D."/>
            <person name="Saito Y."/>
            <person name="Kuwahara H."/>
            <person name="Kozuka-Hata H."/>
            <person name="Shin-I T."/>
            <person name="Minakuchi Y."/>
            <person name="Ohishi K."/>
            <person name="Motoyama A."/>
            <person name="Aizu T."/>
            <person name="Enomoto A."/>
            <person name="Kondo K."/>
            <person name="Tanaka S."/>
            <person name="Hara Y."/>
            <person name="Koshikawa S."/>
            <person name="Sagara H."/>
            <person name="Miura T."/>
            <person name="Yokobori S."/>
            <person name="Miyagawa K."/>
            <person name="Suzuki Y."/>
            <person name="Kubo T."/>
            <person name="Oyama M."/>
            <person name="Kohara Y."/>
            <person name="Fujiyama A."/>
            <person name="Arakawa K."/>
            <person name="Katayama T."/>
            <person name="Toyoda A."/>
            <person name="Kunieda T."/>
        </authorList>
    </citation>
    <scope>NUCLEOTIDE SEQUENCE [LARGE SCALE GENOMIC DNA]</scope>
    <source>
        <strain evidence="8 9">YOKOZUNA-1</strain>
    </source>
</reference>
<evidence type="ECO:0008006" key="10">
    <source>
        <dbReference type="Google" id="ProtNLM"/>
    </source>
</evidence>
<feature type="transmembrane region" description="Helical" evidence="7">
    <location>
        <begin position="100"/>
        <end position="120"/>
    </location>
</feature>
<feature type="transmembrane region" description="Helical" evidence="7">
    <location>
        <begin position="37"/>
        <end position="56"/>
    </location>
</feature>
<dbReference type="InterPro" id="IPR010742">
    <property type="entry name" value="RCAF1"/>
</dbReference>
<dbReference type="OrthoDB" id="286395at2759"/>
<evidence type="ECO:0000256" key="7">
    <source>
        <dbReference type="SAM" id="Phobius"/>
    </source>
</evidence>
<comment type="similarity">
    <text evidence="2">Belongs to the EMC6 family.</text>
</comment>
<dbReference type="PANTHER" id="PTHR12906">
    <property type="entry name" value="PROTEIN C20ORF24 RAB5-INTERACTING PROTEIN"/>
    <property type="match status" value="1"/>
</dbReference>
<evidence type="ECO:0000313" key="9">
    <source>
        <dbReference type="Proteomes" id="UP000186922"/>
    </source>
</evidence>
<keyword evidence="9" id="KW-1185">Reference proteome</keyword>
<protein>
    <recommendedName>
        <fullName evidence="10">Rab5-interacting protein</fullName>
    </recommendedName>
</protein>
<dbReference type="GO" id="GO:0005739">
    <property type="term" value="C:mitochondrion"/>
    <property type="evidence" value="ECO:0007669"/>
    <property type="project" value="GOC"/>
</dbReference>
<evidence type="ECO:0000256" key="2">
    <source>
        <dbReference type="ARBA" id="ARBA00009436"/>
    </source>
</evidence>
<dbReference type="PANTHER" id="PTHR12906:SF0">
    <property type="entry name" value="GEL COMPLEX SUBUNIT OPTI"/>
    <property type="match status" value="1"/>
</dbReference>
<proteinExistence type="inferred from homology"/>
<dbReference type="Pfam" id="PF07019">
    <property type="entry name" value="EMC6"/>
    <property type="match status" value="1"/>
</dbReference>
<evidence type="ECO:0000313" key="8">
    <source>
        <dbReference type="EMBL" id="GAU92771.1"/>
    </source>
</evidence>
<dbReference type="AlphaFoldDB" id="A0A1D1UTJ1"/>
<dbReference type="EMBL" id="BDGG01000002">
    <property type="protein sequence ID" value="GAU92771.1"/>
    <property type="molecule type" value="Genomic_DNA"/>
</dbReference>
<dbReference type="GO" id="GO:0005789">
    <property type="term" value="C:endoplasmic reticulum membrane"/>
    <property type="evidence" value="ECO:0007669"/>
    <property type="project" value="UniProtKB-SubCell"/>
</dbReference>
<dbReference type="InterPro" id="IPR029008">
    <property type="entry name" value="EMC6-like"/>
</dbReference>
<comment type="subcellular location">
    <subcellularLocation>
        <location evidence="1">Endoplasmic reticulum membrane</location>
        <topology evidence="1">Multi-pass membrane protein</topology>
    </subcellularLocation>
</comment>
<name>A0A1D1UTJ1_RAMVA</name>
<keyword evidence="3 7" id="KW-0812">Transmembrane</keyword>
<accession>A0A1D1UTJ1</accession>
<evidence type="ECO:0000256" key="4">
    <source>
        <dbReference type="ARBA" id="ARBA00022824"/>
    </source>
</evidence>
<evidence type="ECO:0000256" key="1">
    <source>
        <dbReference type="ARBA" id="ARBA00004477"/>
    </source>
</evidence>
<gene>
    <name evidence="8" type="primary">RvY_04811-1</name>
    <name evidence="8" type="synonym">RvY_04811.1</name>
    <name evidence="8" type="ORF">RvY_04811</name>
</gene>
<comment type="caution">
    <text evidence="8">The sequence shown here is derived from an EMBL/GenBank/DDBJ whole genome shotgun (WGS) entry which is preliminary data.</text>
</comment>
<dbReference type="Proteomes" id="UP000186922">
    <property type="component" value="Unassembled WGS sequence"/>
</dbReference>
<keyword evidence="5 7" id="KW-1133">Transmembrane helix</keyword>
<sequence>MEAARRRKEEDAAIPSVWKRAFQRSAVWPDKDEFLDVLYWMQQCIALLVGLVCGIIPLKGFLGFALFGGVSCLAALWYSTNFQDVDLEDTFGDKTTVIKEGFPSSLATFLATWIIIYSFLHVS</sequence>
<evidence type="ECO:0000256" key="3">
    <source>
        <dbReference type="ARBA" id="ARBA00022692"/>
    </source>
</evidence>